<gene>
    <name evidence="2" type="ORF">E5288_WYG021327</name>
</gene>
<evidence type="ECO:0000256" key="1">
    <source>
        <dbReference type="SAM" id="MobiDB-lite"/>
    </source>
</evidence>
<dbReference type="Proteomes" id="UP000322234">
    <property type="component" value="Unassembled WGS sequence"/>
</dbReference>
<protein>
    <submittedName>
        <fullName evidence="2">Uncharacterized protein</fullName>
    </submittedName>
</protein>
<keyword evidence="3" id="KW-1185">Reference proteome</keyword>
<proteinExistence type="predicted"/>
<dbReference type="EMBL" id="VBQZ03000045">
    <property type="protein sequence ID" value="MXQ88345.1"/>
    <property type="molecule type" value="Genomic_DNA"/>
</dbReference>
<evidence type="ECO:0000313" key="2">
    <source>
        <dbReference type="EMBL" id="MXQ88345.1"/>
    </source>
</evidence>
<name>A0A6B0REE3_9CETA</name>
<evidence type="ECO:0000313" key="3">
    <source>
        <dbReference type="Proteomes" id="UP000322234"/>
    </source>
</evidence>
<organism evidence="2 3">
    <name type="scientific">Bos mutus</name>
    <name type="common">wild yak</name>
    <dbReference type="NCBI Taxonomy" id="72004"/>
    <lineage>
        <taxon>Eukaryota</taxon>
        <taxon>Metazoa</taxon>
        <taxon>Chordata</taxon>
        <taxon>Craniata</taxon>
        <taxon>Vertebrata</taxon>
        <taxon>Euteleostomi</taxon>
        <taxon>Mammalia</taxon>
        <taxon>Eutheria</taxon>
        <taxon>Laurasiatheria</taxon>
        <taxon>Artiodactyla</taxon>
        <taxon>Ruminantia</taxon>
        <taxon>Pecora</taxon>
        <taxon>Bovidae</taxon>
        <taxon>Bovinae</taxon>
        <taxon>Bos</taxon>
    </lineage>
</organism>
<sequence>MEDEVKTGTSVVSNRKFLVLRRMMEIMPEEDGLSGCSPAEQQRGFRGTGGLAHDMQLQALCSEPGAETQTPLLGSPQERQRPVSKLYTKAGVWRVRETRGLHPGGNRTECRFGSGHSSGPLGLSLTAPAEPEGSSCTWTTWSLMLSSS</sequence>
<dbReference type="AlphaFoldDB" id="A0A6B0REE3"/>
<reference evidence="2" key="1">
    <citation type="submission" date="2019-10" db="EMBL/GenBank/DDBJ databases">
        <title>The sequence and de novo assembly of the wild yak genome.</title>
        <authorList>
            <person name="Liu Y."/>
        </authorList>
    </citation>
    <scope>NUCLEOTIDE SEQUENCE [LARGE SCALE GENOMIC DNA]</scope>
    <source>
        <strain evidence="2">WY2019</strain>
    </source>
</reference>
<comment type="caution">
    <text evidence="2">The sequence shown here is derived from an EMBL/GenBank/DDBJ whole genome shotgun (WGS) entry which is preliminary data.</text>
</comment>
<accession>A0A6B0REE3</accession>
<feature type="region of interest" description="Disordered" evidence="1">
    <location>
        <begin position="66"/>
        <end position="85"/>
    </location>
</feature>